<comment type="similarity">
    <text evidence="2 8 9 10">Belongs to the histidinol dehydrogenase family.</text>
</comment>
<feature type="binding site" evidence="8">
    <location>
        <position position="239"/>
    </location>
    <ligand>
        <name>Zn(2+)</name>
        <dbReference type="ChEBI" id="CHEBI:29105"/>
    </ligand>
</feature>
<sequence>MEDQGYRGLVEDILENIKVRGDQALIEYSQKFDCPTLTLDDLLVKKTEIEAAYAQVDEDYLLSLRMAMDQIRRFHEKQRTHSWMEPDEKGSITGQIYRPLERVGVYVPGGTASYPSSVMMNVLPAQVAGVEEIIMVTPPGKDGTLNPYTLVAAQEAGVQKIYKIGGAQAIAALAYGTDTIPKVDKITGPGNIFVTIAKKMVYGTVDIDMLAGPSEILVVADEKAKPEFLAADLLSQAEHDVLATALLVTTDGELALQVQQEVEKQLQVLSRREIAEKSINDHGAIILTADLKESMEIANLAAPEHLELMVEKPFEILGLVKNAGAVFLGAYAPEPVGDYWAGPNHILPTGGTARFYSPVTVDTFMKKTSVIYFTKEKLQSDGAHIIRLAEKEGLTAHAQAVQVRMKD</sequence>
<keyword evidence="4 8" id="KW-0479">Metal-binding</keyword>
<dbReference type="Pfam" id="PF00815">
    <property type="entry name" value="Histidinol_dh"/>
    <property type="match status" value="1"/>
</dbReference>
<feature type="binding site" evidence="8">
    <location>
        <position position="214"/>
    </location>
    <ligand>
        <name>substrate</name>
    </ligand>
</feature>
<feature type="binding site" evidence="8">
    <location>
        <position position="338"/>
    </location>
    <ligand>
        <name>Zn(2+)</name>
        <dbReference type="ChEBI" id="CHEBI:29105"/>
    </ligand>
</feature>
<dbReference type="PANTHER" id="PTHR21256">
    <property type="entry name" value="HISTIDINOL DEHYDROGENASE HDH"/>
    <property type="match status" value="1"/>
</dbReference>
<keyword evidence="6 8" id="KW-0560">Oxidoreductase</keyword>
<dbReference type="HAMAP" id="MF_01024">
    <property type="entry name" value="HisD"/>
    <property type="match status" value="1"/>
</dbReference>
<evidence type="ECO:0000256" key="6">
    <source>
        <dbReference type="ARBA" id="ARBA00023002"/>
    </source>
</evidence>
<feature type="binding site" evidence="8">
    <location>
        <position position="338"/>
    </location>
    <ligand>
        <name>substrate</name>
    </ligand>
</feature>
<dbReference type="PANTHER" id="PTHR21256:SF2">
    <property type="entry name" value="HISTIDINE BIOSYNTHESIS TRIFUNCTIONAL PROTEIN"/>
    <property type="match status" value="1"/>
</dbReference>
<dbReference type="PRINTS" id="PR00083">
    <property type="entry name" value="HOLDHDRGNASE"/>
</dbReference>
<evidence type="ECO:0000256" key="8">
    <source>
        <dbReference type="HAMAP-Rule" id="MF_01024"/>
    </source>
</evidence>
<dbReference type="Gene3D" id="3.40.50.1980">
    <property type="entry name" value="Nitrogenase molybdenum iron protein domain"/>
    <property type="match status" value="2"/>
</dbReference>
<dbReference type="PIRSF" id="PIRSF000099">
    <property type="entry name" value="Histidinol_dh"/>
    <property type="match status" value="1"/>
</dbReference>
<keyword evidence="5 8" id="KW-0862">Zinc</keyword>
<evidence type="ECO:0000256" key="3">
    <source>
        <dbReference type="ARBA" id="ARBA00012965"/>
    </source>
</evidence>
<name>A0ABT1Y7M3_9FIRM</name>
<feature type="binding site" evidence="8">
    <location>
        <position position="305"/>
    </location>
    <ligand>
        <name>substrate</name>
    </ligand>
</feature>
<keyword evidence="8" id="KW-0520">NAD</keyword>
<comment type="function">
    <text evidence="1 8">Catalyzes the sequential NAD-dependent oxidations of L-histidinol to L-histidinaldehyde and then to L-histidine.</text>
</comment>
<evidence type="ECO:0000256" key="4">
    <source>
        <dbReference type="ARBA" id="ARBA00022723"/>
    </source>
</evidence>
<feature type="binding site" evidence="8">
    <location>
        <position position="236"/>
    </location>
    <ligand>
        <name>Zn(2+)</name>
        <dbReference type="ChEBI" id="CHEBI:29105"/>
    </ligand>
</feature>
<feature type="binding site" evidence="8">
    <location>
        <position position="397"/>
    </location>
    <ligand>
        <name>substrate</name>
    </ligand>
</feature>
<comment type="caution">
    <text evidence="11">The sequence shown here is derived from an EMBL/GenBank/DDBJ whole genome shotgun (WGS) entry which is preliminary data.</text>
</comment>
<feature type="active site" description="Proton acceptor" evidence="8">
    <location>
        <position position="305"/>
    </location>
</feature>
<feature type="binding site" evidence="8">
    <location>
        <position position="191"/>
    </location>
    <ligand>
        <name>NAD(+)</name>
        <dbReference type="ChEBI" id="CHEBI:57540"/>
    </ligand>
</feature>
<dbReference type="CDD" id="cd06572">
    <property type="entry name" value="Histidinol_dh"/>
    <property type="match status" value="1"/>
</dbReference>
<protein>
    <recommendedName>
        <fullName evidence="3 8">Histidinol dehydrogenase</fullName>
        <shortName evidence="8">HDH</shortName>
        <ecNumber evidence="3 8">1.1.1.23</ecNumber>
    </recommendedName>
</protein>
<feature type="binding site" evidence="8">
    <location>
        <position position="397"/>
    </location>
    <ligand>
        <name>Zn(2+)</name>
        <dbReference type="ChEBI" id="CHEBI:29105"/>
    </ligand>
</feature>
<feature type="active site" description="Proton acceptor" evidence="8">
    <location>
        <position position="304"/>
    </location>
</feature>
<comment type="catalytic activity">
    <reaction evidence="7 8">
        <text>L-histidinol + 2 NAD(+) + H2O = L-histidine + 2 NADH + 3 H(+)</text>
        <dbReference type="Rhea" id="RHEA:20641"/>
        <dbReference type="ChEBI" id="CHEBI:15377"/>
        <dbReference type="ChEBI" id="CHEBI:15378"/>
        <dbReference type="ChEBI" id="CHEBI:57540"/>
        <dbReference type="ChEBI" id="CHEBI:57595"/>
        <dbReference type="ChEBI" id="CHEBI:57699"/>
        <dbReference type="ChEBI" id="CHEBI:57945"/>
        <dbReference type="EC" id="1.1.1.23"/>
    </reaction>
</comment>
<evidence type="ECO:0000313" key="11">
    <source>
        <dbReference type="EMBL" id="MCR6546884.1"/>
    </source>
</evidence>
<evidence type="ECO:0000256" key="2">
    <source>
        <dbReference type="ARBA" id="ARBA00010178"/>
    </source>
</evidence>
<evidence type="ECO:0000256" key="1">
    <source>
        <dbReference type="ARBA" id="ARBA00003850"/>
    </source>
</evidence>
<gene>
    <name evidence="8 11" type="primary">hisD</name>
    <name evidence="11" type="ORF">NVS47_15415</name>
</gene>
<dbReference type="InterPro" id="IPR001692">
    <property type="entry name" value="Histidinol_DH_CS"/>
</dbReference>
<dbReference type="InterPro" id="IPR022695">
    <property type="entry name" value="Histidinol_DH_monofunct"/>
</dbReference>
<accession>A0ABT1Y7M3</accession>
<dbReference type="SUPFAM" id="SSF53720">
    <property type="entry name" value="ALDH-like"/>
    <property type="match status" value="1"/>
</dbReference>
<feature type="binding site" evidence="8">
    <location>
        <position position="168"/>
    </location>
    <ligand>
        <name>NAD(+)</name>
        <dbReference type="ChEBI" id="CHEBI:57540"/>
    </ligand>
</feature>
<dbReference type="Gene3D" id="1.20.5.1300">
    <property type="match status" value="1"/>
</dbReference>
<dbReference type="InterPro" id="IPR016161">
    <property type="entry name" value="Ald_DH/histidinol_DH"/>
</dbReference>
<feature type="binding site" evidence="8">
    <location>
        <position position="392"/>
    </location>
    <ligand>
        <name>substrate</name>
    </ligand>
</feature>
<organism evidence="11 12">
    <name type="scientific">Dehalobacterium formicoaceticum</name>
    <dbReference type="NCBI Taxonomy" id="51515"/>
    <lineage>
        <taxon>Bacteria</taxon>
        <taxon>Bacillati</taxon>
        <taxon>Bacillota</taxon>
        <taxon>Clostridia</taxon>
        <taxon>Eubacteriales</taxon>
        <taxon>Peptococcaceae</taxon>
        <taxon>Dehalobacterium</taxon>
    </lineage>
</organism>
<dbReference type="InterPro" id="IPR012131">
    <property type="entry name" value="Hstdl_DH"/>
</dbReference>
<keyword evidence="12" id="KW-1185">Reference proteome</keyword>
<dbReference type="NCBIfam" id="TIGR00069">
    <property type="entry name" value="hisD"/>
    <property type="match status" value="1"/>
</dbReference>
<comment type="cofactor">
    <cofactor evidence="8">
        <name>Zn(2+)</name>
        <dbReference type="ChEBI" id="CHEBI:29105"/>
    </cofactor>
    <text evidence="8">Binds 1 zinc ion per subunit.</text>
</comment>
<keyword evidence="8" id="KW-0368">Histidine biosynthesis</keyword>
<evidence type="ECO:0000256" key="5">
    <source>
        <dbReference type="ARBA" id="ARBA00022833"/>
    </source>
</evidence>
<evidence type="ECO:0000256" key="9">
    <source>
        <dbReference type="PIRNR" id="PIRNR000099"/>
    </source>
</evidence>
<evidence type="ECO:0000256" key="10">
    <source>
        <dbReference type="RuleBase" id="RU004175"/>
    </source>
</evidence>
<keyword evidence="8" id="KW-0028">Amino-acid biosynthesis</keyword>
<feature type="binding site" evidence="8">
    <location>
        <position position="239"/>
    </location>
    <ligand>
        <name>substrate</name>
    </ligand>
</feature>
<dbReference type="EMBL" id="JANPWE010000013">
    <property type="protein sequence ID" value="MCR6546884.1"/>
    <property type="molecule type" value="Genomic_DNA"/>
</dbReference>
<feature type="binding site" evidence="8">
    <location>
        <position position="236"/>
    </location>
    <ligand>
        <name>substrate</name>
    </ligand>
</feature>
<dbReference type="PROSITE" id="PS00611">
    <property type="entry name" value="HISOL_DEHYDROGENASE"/>
    <property type="match status" value="1"/>
</dbReference>
<dbReference type="GO" id="GO:0004399">
    <property type="term" value="F:histidinol dehydrogenase activity"/>
    <property type="evidence" value="ECO:0007669"/>
    <property type="project" value="UniProtKB-EC"/>
</dbReference>
<proteinExistence type="inferred from homology"/>
<evidence type="ECO:0000313" key="12">
    <source>
        <dbReference type="Proteomes" id="UP001524944"/>
    </source>
</evidence>
<feature type="binding site" evidence="8">
    <location>
        <position position="106"/>
    </location>
    <ligand>
        <name>NAD(+)</name>
        <dbReference type="ChEBI" id="CHEBI:57540"/>
    </ligand>
</feature>
<comment type="pathway">
    <text evidence="8">Amino-acid biosynthesis; L-histidine biosynthesis; L-histidine from 5-phospho-alpha-D-ribose 1-diphosphate: step 9/9.</text>
</comment>
<evidence type="ECO:0000256" key="7">
    <source>
        <dbReference type="ARBA" id="ARBA00049489"/>
    </source>
</evidence>
<dbReference type="EC" id="1.1.1.23" evidence="3 8"/>
<reference evidence="11 12" key="1">
    <citation type="submission" date="2022-08" db="EMBL/GenBank/DDBJ databases">
        <title>Proteogenomics of the novel Dehalobacterium formicoaceticum strain EZ94 highlights a key role of methyltransferases during anaerobic dichloromethane degradation.</title>
        <authorList>
            <person name="Wasmund K."/>
        </authorList>
    </citation>
    <scope>NUCLEOTIDE SEQUENCE [LARGE SCALE GENOMIC DNA]</scope>
    <source>
        <strain evidence="11 12">EZ94</strain>
    </source>
</reference>
<dbReference type="Proteomes" id="UP001524944">
    <property type="component" value="Unassembled WGS sequence"/>
</dbReference>